<dbReference type="EMBL" id="JWZT01003999">
    <property type="protein sequence ID" value="KII65126.1"/>
    <property type="molecule type" value="Genomic_DNA"/>
</dbReference>
<accession>A0A0C2MDC5</accession>
<keyword evidence="2" id="KW-1185">Reference proteome</keyword>
<evidence type="ECO:0000313" key="2">
    <source>
        <dbReference type="Proteomes" id="UP000031668"/>
    </source>
</evidence>
<dbReference type="Proteomes" id="UP000031668">
    <property type="component" value="Unassembled WGS sequence"/>
</dbReference>
<protein>
    <submittedName>
        <fullName evidence="1">Uncharacterized protein</fullName>
    </submittedName>
</protein>
<evidence type="ECO:0000313" key="1">
    <source>
        <dbReference type="EMBL" id="KII65126.1"/>
    </source>
</evidence>
<organism evidence="1 2">
    <name type="scientific">Thelohanellus kitauei</name>
    <name type="common">Myxosporean</name>
    <dbReference type="NCBI Taxonomy" id="669202"/>
    <lineage>
        <taxon>Eukaryota</taxon>
        <taxon>Metazoa</taxon>
        <taxon>Cnidaria</taxon>
        <taxon>Myxozoa</taxon>
        <taxon>Myxosporea</taxon>
        <taxon>Bivalvulida</taxon>
        <taxon>Platysporina</taxon>
        <taxon>Myxobolidae</taxon>
        <taxon>Thelohanellus</taxon>
    </lineage>
</organism>
<comment type="caution">
    <text evidence="1">The sequence shown here is derived from an EMBL/GenBank/DDBJ whole genome shotgun (WGS) entry which is preliminary data.</text>
</comment>
<reference evidence="1 2" key="1">
    <citation type="journal article" date="2014" name="Genome Biol. Evol.">
        <title>The genome of the myxosporean Thelohanellus kitauei shows adaptations to nutrient acquisition within its fish host.</title>
        <authorList>
            <person name="Yang Y."/>
            <person name="Xiong J."/>
            <person name="Zhou Z."/>
            <person name="Huo F."/>
            <person name="Miao W."/>
            <person name="Ran C."/>
            <person name="Liu Y."/>
            <person name="Zhang J."/>
            <person name="Feng J."/>
            <person name="Wang M."/>
            <person name="Wang M."/>
            <person name="Wang L."/>
            <person name="Yao B."/>
        </authorList>
    </citation>
    <scope>NUCLEOTIDE SEQUENCE [LARGE SCALE GENOMIC DNA]</scope>
    <source>
        <strain evidence="1">Wuqing</strain>
    </source>
</reference>
<dbReference type="AlphaFoldDB" id="A0A0C2MDC5"/>
<proteinExistence type="predicted"/>
<name>A0A0C2MDC5_THEKT</name>
<gene>
    <name evidence="1" type="ORF">RF11_07476</name>
</gene>
<sequence>MNIPYLDGETASDPVIDKKKEHIEKLFDRLNSVDQRFCSHFPPFEIFLKCIPDSLKPVNQADTDALKDKYTALIPTRSIEDRYREISNPSSRYNDEIVNFFSRKLNHRTISGLFRDEWLNLIKLLSPDLSLGVTEFVGIYCHALEFSELIITLFKVARGVRNAVVSYLDEKAKIPNDALLLEKQRYVSMYRRESLIYNTIYSYEQIRKRGYPDIFVIFERSLRSELPEKCEVTEAVLKCIKVALPIVKRLYTADNRVNVKDVIPFMTDGPIIRMMAKSKYTRYEANLATPKADL</sequence>